<dbReference type="GO" id="GO:0051016">
    <property type="term" value="P:barbed-end actin filament capping"/>
    <property type="evidence" value="ECO:0007669"/>
    <property type="project" value="TreeGrafter"/>
</dbReference>
<dbReference type="GO" id="GO:0010591">
    <property type="term" value="P:regulation of lamellipodium assembly"/>
    <property type="evidence" value="ECO:0007669"/>
    <property type="project" value="TreeGrafter"/>
</dbReference>
<evidence type="ECO:0000313" key="13">
    <source>
        <dbReference type="EnsemblMetazoa" id="XP_014258347.1"/>
    </source>
</evidence>
<dbReference type="FunFam" id="3.40.20.10:FF:000007">
    <property type="entry name" value="Twinfilin-1 isoform 1"/>
    <property type="match status" value="1"/>
</dbReference>
<evidence type="ECO:0000256" key="10">
    <source>
        <dbReference type="ARBA" id="ARBA00069496"/>
    </source>
</evidence>
<reference evidence="13" key="1">
    <citation type="submission" date="2022-01" db="UniProtKB">
        <authorList>
            <consortium name="EnsemblMetazoa"/>
        </authorList>
    </citation>
    <scope>IDENTIFICATION</scope>
</reference>
<dbReference type="GO" id="GO:0003785">
    <property type="term" value="F:actin monomer binding"/>
    <property type="evidence" value="ECO:0007669"/>
    <property type="project" value="TreeGrafter"/>
</dbReference>
<dbReference type="GO" id="GO:0005938">
    <property type="term" value="C:cell cortex"/>
    <property type="evidence" value="ECO:0007669"/>
    <property type="project" value="UniProtKB-SubCell"/>
</dbReference>
<dbReference type="CDD" id="cd11284">
    <property type="entry name" value="ADF_Twf-C_like"/>
    <property type="match status" value="1"/>
</dbReference>
<dbReference type="GO" id="GO:0030042">
    <property type="term" value="P:actin filament depolymerization"/>
    <property type="evidence" value="ECO:0007669"/>
    <property type="project" value="TreeGrafter"/>
</dbReference>
<dbReference type="PANTHER" id="PTHR13759">
    <property type="entry name" value="TWINFILIN"/>
    <property type="match status" value="1"/>
</dbReference>
<dbReference type="InterPro" id="IPR002108">
    <property type="entry name" value="ADF-H"/>
</dbReference>
<dbReference type="Pfam" id="PF00241">
    <property type="entry name" value="Cofilin_ADF"/>
    <property type="match status" value="2"/>
</dbReference>
<dbReference type="InterPro" id="IPR028458">
    <property type="entry name" value="Twinfilin"/>
</dbReference>
<evidence type="ECO:0000256" key="5">
    <source>
        <dbReference type="ARBA" id="ARBA00022737"/>
    </source>
</evidence>
<accession>A0A8I6TGY8</accession>
<dbReference type="AlphaFoldDB" id="A0A8I6TGY8"/>
<evidence type="ECO:0000256" key="8">
    <source>
        <dbReference type="ARBA" id="ARBA00038532"/>
    </source>
</evidence>
<dbReference type="PROSITE" id="PS51263">
    <property type="entry name" value="ADF_H"/>
    <property type="match status" value="2"/>
</dbReference>
<name>A0A8I6TGY8_CIMLE</name>
<dbReference type="GO" id="GO:0051015">
    <property type="term" value="F:actin filament binding"/>
    <property type="evidence" value="ECO:0007669"/>
    <property type="project" value="TreeGrafter"/>
</dbReference>
<dbReference type="FunFam" id="3.40.20.10:FF:000042">
    <property type="entry name" value="Actin depolymerizing protein"/>
    <property type="match status" value="1"/>
</dbReference>
<dbReference type="Gene3D" id="3.40.20.10">
    <property type="entry name" value="Severin"/>
    <property type="match status" value="2"/>
</dbReference>
<dbReference type="OMA" id="YLFKHTH"/>
<evidence type="ECO:0000256" key="2">
    <source>
        <dbReference type="ARBA" id="ARBA00004544"/>
    </source>
</evidence>
<sequence>MSHQTGIRANEKLKKFFAKHCHTGKIRLFKVIIDNEELTLNSQVEAKGTWEDDYDKNIKKLIEVDQPSYIMCRFDKKNVNGGYDWLLLSWSPDDSPVRQKMLYASTKATLKQEFGSGQITDELHATSIDELSSAGLKKIKDAPPPLSPQEEEARLCQTAERIHVGVDCKASTLNSLTMPITERAKESLATFATSEANYIRFCIDIPNERIDTDATTTLTPKQLESQVPEDTARYHLFRFEYAYKGENKKAIVFIYSMPGYSSCPIKERMLYSSSKAPLIETIESILGAKVDKKMEVDSGKEVAEECLVDALHPPPTEQVTLGATGRKFDKPKGPQNRGAKRITKTHQCSLLE</sequence>
<dbReference type="GeneID" id="106671895"/>
<dbReference type="InterPro" id="IPR029006">
    <property type="entry name" value="ADF-H/Gelsolin-like_dom_sf"/>
</dbReference>
<organism evidence="13 14">
    <name type="scientific">Cimex lectularius</name>
    <name type="common">Bed bug</name>
    <name type="synonym">Acanthia lectularia</name>
    <dbReference type="NCBI Taxonomy" id="79782"/>
    <lineage>
        <taxon>Eukaryota</taxon>
        <taxon>Metazoa</taxon>
        <taxon>Ecdysozoa</taxon>
        <taxon>Arthropoda</taxon>
        <taxon>Hexapoda</taxon>
        <taxon>Insecta</taxon>
        <taxon>Pterygota</taxon>
        <taxon>Neoptera</taxon>
        <taxon>Paraneoptera</taxon>
        <taxon>Hemiptera</taxon>
        <taxon>Heteroptera</taxon>
        <taxon>Panheteroptera</taxon>
        <taxon>Cimicomorpha</taxon>
        <taxon>Cimicidae</taxon>
        <taxon>Cimex</taxon>
    </lineage>
</organism>
<dbReference type="GO" id="GO:0030016">
    <property type="term" value="C:myofibril"/>
    <property type="evidence" value="ECO:0007669"/>
    <property type="project" value="TreeGrafter"/>
</dbReference>
<dbReference type="RefSeq" id="XP_014258347.1">
    <property type="nucleotide sequence ID" value="XM_014402861.2"/>
</dbReference>
<evidence type="ECO:0000256" key="3">
    <source>
        <dbReference type="ARBA" id="ARBA00009557"/>
    </source>
</evidence>
<evidence type="ECO:0000256" key="6">
    <source>
        <dbReference type="ARBA" id="ARBA00023203"/>
    </source>
</evidence>
<dbReference type="SMART" id="SM00102">
    <property type="entry name" value="ADF"/>
    <property type="match status" value="2"/>
</dbReference>
<keyword evidence="4" id="KW-0963">Cytoplasm</keyword>
<feature type="domain" description="ADF-H" evidence="12">
    <location>
        <begin position="1"/>
        <end position="141"/>
    </location>
</feature>
<keyword evidence="6" id="KW-0009">Actin-binding</keyword>
<evidence type="ECO:0000256" key="7">
    <source>
        <dbReference type="ARBA" id="ARBA00023212"/>
    </source>
</evidence>
<keyword evidence="14" id="KW-1185">Reference proteome</keyword>
<dbReference type="PANTHER" id="PTHR13759:SF1">
    <property type="entry name" value="TWINFILIN"/>
    <property type="match status" value="1"/>
</dbReference>
<feature type="region of interest" description="Disordered" evidence="11">
    <location>
        <begin position="321"/>
        <end position="348"/>
    </location>
</feature>
<dbReference type="KEGG" id="clec:106671895"/>
<evidence type="ECO:0000313" key="14">
    <source>
        <dbReference type="Proteomes" id="UP000494040"/>
    </source>
</evidence>
<comment type="similarity">
    <text evidence="3">Belongs to the actin-binding proteins ADF family. Twinfilin subfamily.</text>
</comment>
<dbReference type="EnsemblMetazoa" id="XM_014402861.2">
    <property type="protein sequence ID" value="XP_014258347.1"/>
    <property type="gene ID" value="LOC106671895"/>
</dbReference>
<feature type="domain" description="ADF-H" evidence="12">
    <location>
        <begin position="175"/>
        <end position="312"/>
    </location>
</feature>
<evidence type="ECO:0000256" key="4">
    <source>
        <dbReference type="ARBA" id="ARBA00022490"/>
    </source>
</evidence>
<dbReference type="GO" id="GO:0005884">
    <property type="term" value="C:actin filament"/>
    <property type="evidence" value="ECO:0007669"/>
    <property type="project" value="TreeGrafter"/>
</dbReference>
<evidence type="ECO:0000259" key="12">
    <source>
        <dbReference type="PROSITE" id="PS51263"/>
    </source>
</evidence>
<dbReference type="GO" id="GO:0010976">
    <property type="term" value="P:positive regulation of neuron projection development"/>
    <property type="evidence" value="ECO:0007669"/>
    <property type="project" value="TreeGrafter"/>
</dbReference>
<comment type="subunit">
    <text evidence="8">Interacts with G-actin; ADP-actin form.</text>
</comment>
<dbReference type="Proteomes" id="UP000494040">
    <property type="component" value="Unassembled WGS sequence"/>
</dbReference>
<dbReference type="CTD" id="41719"/>
<keyword evidence="7" id="KW-0206">Cytoskeleton</keyword>
<comment type="subcellular location">
    <subcellularLocation>
        <location evidence="2">Cytoplasm</location>
        <location evidence="2">Cell cortex</location>
    </subcellularLocation>
    <subcellularLocation>
        <location evidence="1">Cytoplasm</location>
        <location evidence="1">Cytoskeleton</location>
    </subcellularLocation>
</comment>
<dbReference type="CDD" id="cd11285">
    <property type="entry name" value="ADF_Twf-N_like"/>
    <property type="match status" value="1"/>
</dbReference>
<evidence type="ECO:0000256" key="9">
    <source>
        <dbReference type="ARBA" id="ARBA00056419"/>
    </source>
</evidence>
<comment type="function">
    <text evidence="9">Actin-binding protein involved in motile and morphological processes. Inhibits actin polymerization, likely by sequestering G-actin.</text>
</comment>
<protein>
    <recommendedName>
        <fullName evidence="10">Twinfilin</fullName>
    </recommendedName>
</protein>
<evidence type="ECO:0000256" key="11">
    <source>
        <dbReference type="SAM" id="MobiDB-lite"/>
    </source>
</evidence>
<dbReference type="SUPFAM" id="SSF55753">
    <property type="entry name" value="Actin depolymerizing proteins"/>
    <property type="match status" value="2"/>
</dbReference>
<keyword evidence="5" id="KW-0677">Repeat</keyword>
<dbReference type="OrthoDB" id="10006997at2759"/>
<proteinExistence type="inferred from homology"/>
<evidence type="ECO:0000256" key="1">
    <source>
        <dbReference type="ARBA" id="ARBA00004245"/>
    </source>
</evidence>